<sequence>MQNNLQFTLVLFVLLITNISQAQNNRSSNGFKDYFPIAERPFLAAGTGNNPYEKILLEAKPVVYYSIYNDIRDALNRDTIVAGDAIYLSIQPHLRIYDENSKPVKTPSYKAFIGWQSIIKTKNNNFLTAAIETGHYSNGQSKSAFSEEFEDNSDESSALYDDITDDTDLAVLLNRSSGNFSTNLTRVSLNYRINTFDESNYPLRSHSFTLAYQLYHNRFLGAFQFGGYNPEDIDIYGRHQIESWYEFTAHFKKMRYSLSQRVFLHPDVHPSAVIYRSETSATLYPWDTDLGFMARFNFGYDDYNYRFVDNYPRFSISLTWDWFTPFVVKPRKLQVPKERE</sequence>
<evidence type="ECO:0000313" key="2">
    <source>
        <dbReference type="EMBL" id="RXG16942.1"/>
    </source>
</evidence>
<dbReference type="AlphaFoldDB" id="A0A4Q0P016"/>
<accession>A0A4Q0P016</accession>
<feature type="signal peptide" evidence="1">
    <location>
        <begin position="1"/>
        <end position="22"/>
    </location>
</feature>
<keyword evidence="3" id="KW-1185">Reference proteome</keyword>
<keyword evidence="1" id="KW-0732">Signal</keyword>
<protein>
    <submittedName>
        <fullName evidence="2">Uncharacterized protein</fullName>
    </submittedName>
</protein>
<comment type="caution">
    <text evidence="2">The sequence shown here is derived from an EMBL/GenBank/DDBJ whole genome shotgun (WGS) entry which is preliminary data.</text>
</comment>
<dbReference type="EMBL" id="QOVI01000002">
    <property type="protein sequence ID" value="RXG16942.1"/>
    <property type="molecule type" value="Genomic_DNA"/>
</dbReference>
<dbReference type="Proteomes" id="UP000289821">
    <property type="component" value="Unassembled WGS sequence"/>
</dbReference>
<organism evidence="2 3">
    <name type="scientific">Leeuwenhoekiella aestuarii</name>
    <dbReference type="NCBI Taxonomy" id="2249426"/>
    <lineage>
        <taxon>Bacteria</taxon>
        <taxon>Pseudomonadati</taxon>
        <taxon>Bacteroidota</taxon>
        <taxon>Flavobacteriia</taxon>
        <taxon>Flavobacteriales</taxon>
        <taxon>Flavobacteriaceae</taxon>
        <taxon>Leeuwenhoekiella</taxon>
    </lineage>
</organism>
<evidence type="ECO:0000313" key="3">
    <source>
        <dbReference type="Proteomes" id="UP000289821"/>
    </source>
</evidence>
<dbReference type="RefSeq" id="WP_236638770.1">
    <property type="nucleotide sequence ID" value="NZ_QOVI01000002.1"/>
</dbReference>
<proteinExistence type="predicted"/>
<feature type="chain" id="PRO_5020477615" evidence="1">
    <location>
        <begin position="23"/>
        <end position="340"/>
    </location>
</feature>
<gene>
    <name evidence="2" type="ORF">DSM04_102524</name>
</gene>
<evidence type="ECO:0000256" key="1">
    <source>
        <dbReference type="SAM" id="SignalP"/>
    </source>
</evidence>
<reference evidence="2 3" key="1">
    <citation type="submission" date="2018-07" db="EMBL/GenBank/DDBJ databases">
        <title>Leeuwenhoekiella genomics.</title>
        <authorList>
            <person name="Tahon G."/>
            <person name="Willems A."/>
        </authorList>
    </citation>
    <scope>NUCLEOTIDE SEQUENCE [LARGE SCALE GENOMIC DNA]</scope>
    <source>
        <strain evidence="2 3">R-50232</strain>
    </source>
</reference>
<name>A0A4Q0P016_9FLAO</name>